<dbReference type="PANTHER" id="PTHR11668:SF496">
    <property type="entry name" value="SERINE_THREONINE-PROTEIN PHOSPHATASE"/>
    <property type="match status" value="1"/>
</dbReference>
<protein>
    <submittedName>
        <fullName evidence="3">Serine/threonine specific protein phosphatases domain-containing protein</fullName>
    </submittedName>
</protein>
<dbReference type="Gene3D" id="3.60.21.10">
    <property type="match status" value="1"/>
</dbReference>
<feature type="domain" description="Serine/threonine specific protein phosphatases" evidence="1">
    <location>
        <begin position="37"/>
        <end position="337"/>
    </location>
</feature>
<dbReference type="Proteomes" id="UP000887581">
    <property type="component" value="Unplaced"/>
</dbReference>
<proteinExistence type="predicted"/>
<dbReference type="GO" id="GO:0016787">
    <property type="term" value="F:hydrolase activity"/>
    <property type="evidence" value="ECO:0007669"/>
    <property type="project" value="InterPro"/>
</dbReference>
<accession>A0A915Q6U0</accession>
<dbReference type="SUPFAM" id="SSF56300">
    <property type="entry name" value="Metallo-dependent phosphatases"/>
    <property type="match status" value="1"/>
</dbReference>
<sequence length="500" mass="58334">MILRQLMATCSPFDYDKIDELILKFLENSKMDIECLLTPQHFIYVCHKACSELRQYGSLVHVHCSDGVYVIGDLNGSFWDLIILLRSIGLPITRPVIFLGNYIDDVPLALHTIMFLLLLKIRFSQRIILLRGKHELWEVNKNFELHKEVGNFKLLCEKFQEQGKIMFYNLNEVFDSMPLAAIISDQIYCCHGGISQFAEYRSHIANIPRRSLWPDDISGHMMRCIFTDTIWAEPHFKQTMQYTPSDCHYSYYFNKIALLTKLCQLKCRALICGMSKSPNNISLCTNENEHDGCEEFFEGLCYALYSSHIARKRHFKAAKLLFKFNYSTLQVDAEVQYHFFDERKIPEIFENVKTEWDNFRQNFPINANLTYLSCENCAKWQQGVDMKSLQNNRSLSHPEMLHIMMKSNDPLVAEKYVGMITDMVIPELINFASAHAFAFFLHDLLSTSKVINKELTVLYREVERSPYSFAWKLPEALNFGPKLIVTKKKKLSRRSNSLYN</sequence>
<dbReference type="Pfam" id="PF00149">
    <property type="entry name" value="Metallophos"/>
    <property type="match status" value="1"/>
</dbReference>
<dbReference type="PRINTS" id="PR00114">
    <property type="entry name" value="STPHPHTASE"/>
</dbReference>
<dbReference type="SMART" id="SM00156">
    <property type="entry name" value="PP2Ac"/>
    <property type="match status" value="1"/>
</dbReference>
<evidence type="ECO:0000259" key="1">
    <source>
        <dbReference type="SMART" id="SM00156"/>
    </source>
</evidence>
<organism evidence="2 3">
    <name type="scientific">Setaria digitata</name>
    <dbReference type="NCBI Taxonomy" id="48799"/>
    <lineage>
        <taxon>Eukaryota</taxon>
        <taxon>Metazoa</taxon>
        <taxon>Ecdysozoa</taxon>
        <taxon>Nematoda</taxon>
        <taxon>Chromadorea</taxon>
        <taxon>Rhabditida</taxon>
        <taxon>Spirurina</taxon>
        <taxon>Spiruromorpha</taxon>
        <taxon>Filarioidea</taxon>
        <taxon>Setariidae</taxon>
        <taxon>Setaria</taxon>
    </lineage>
</organism>
<dbReference type="PANTHER" id="PTHR11668">
    <property type="entry name" value="SERINE/THREONINE PROTEIN PHOSPHATASE"/>
    <property type="match status" value="1"/>
</dbReference>
<keyword evidence="2" id="KW-1185">Reference proteome</keyword>
<dbReference type="InterPro" id="IPR004843">
    <property type="entry name" value="Calcineurin-like_PHP"/>
</dbReference>
<dbReference type="InterPro" id="IPR006186">
    <property type="entry name" value="Ser/Thr-sp_prot-phosphatase"/>
</dbReference>
<reference evidence="3" key="1">
    <citation type="submission" date="2022-11" db="UniProtKB">
        <authorList>
            <consortium name="WormBaseParasite"/>
        </authorList>
    </citation>
    <scope>IDENTIFICATION</scope>
</reference>
<evidence type="ECO:0000313" key="3">
    <source>
        <dbReference type="WBParaSite" id="sdigi.contig733.g9622.t1"/>
    </source>
</evidence>
<dbReference type="InterPro" id="IPR050341">
    <property type="entry name" value="PP1_catalytic_subunit"/>
</dbReference>
<dbReference type="InterPro" id="IPR029052">
    <property type="entry name" value="Metallo-depent_PP-like"/>
</dbReference>
<dbReference type="AlphaFoldDB" id="A0A915Q6U0"/>
<dbReference type="WBParaSite" id="sdigi.contig733.g9622.t1">
    <property type="protein sequence ID" value="sdigi.contig733.g9622.t1"/>
    <property type="gene ID" value="sdigi.contig733.g9622"/>
</dbReference>
<dbReference type="CDD" id="cd00144">
    <property type="entry name" value="MPP_PPP_family"/>
    <property type="match status" value="1"/>
</dbReference>
<name>A0A915Q6U0_9BILA</name>
<evidence type="ECO:0000313" key="2">
    <source>
        <dbReference type="Proteomes" id="UP000887581"/>
    </source>
</evidence>